<name>A0ABX5KBJ0_9BURK</name>
<gene>
    <name evidence="2" type="ORF">C7402_1525</name>
</gene>
<keyword evidence="3" id="KW-1185">Reference proteome</keyword>
<dbReference type="EMBL" id="QEOB01000052">
    <property type="protein sequence ID" value="PVX59496.1"/>
    <property type="molecule type" value="Genomic_DNA"/>
</dbReference>
<dbReference type="Proteomes" id="UP000245712">
    <property type="component" value="Unassembled WGS sequence"/>
</dbReference>
<reference evidence="2 3" key="1">
    <citation type="submission" date="2018-05" db="EMBL/GenBank/DDBJ databases">
        <title>Genomic Encyclopedia of Type Strains, Phase IV (KMG-V): Genome sequencing to study the core and pangenomes of soil and plant-associated prokaryotes.</title>
        <authorList>
            <person name="Whitman W."/>
        </authorList>
    </citation>
    <scope>NUCLEOTIDE SEQUENCE [LARGE SCALE GENOMIC DNA]</scope>
    <source>
        <strain evidence="2 3">SCZa-39</strain>
    </source>
</reference>
<evidence type="ECO:0000313" key="2">
    <source>
        <dbReference type="EMBL" id="PVX59496.1"/>
    </source>
</evidence>
<feature type="signal peptide" evidence="1">
    <location>
        <begin position="1"/>
        <end position="19"/>
    </location>
</feature>
<protein>
    <submittedName>
        <fullName evidence="2">Uncharacterized protein</fullName>
    </submittedName>
</protein>
<dbReference type="RefSeq" id="WP_116615259.1">
    <property type="nucleotide sequence ID" value="NZ_QEOB01000052.1"/>
</dbReference>
<sequence length="137" mass="14498">MTRASLSVLPPLFAIAALAAMPAIAQASSADPGAQRDCAVGYVTGIAGSPQSVRDYLATPERDRIRYIKDNEIQCKVADDGSHASNCVGVTLLKNEKVSVYDDSDATTTAVVVRVELDRGTYPVIIVAPKKEVSCDD</sequence>
<evidence type="ECO:0000256" key="1">
    <source>
        <dbReference type="SAM" id="SignalP"/>
    </source>
</evidence>
<organism evidence="2 3">
    <name type="scientific">Paraburkholderia unamae</name>
    <dbReference type="NCBI Taxonomy" id="219649"/>
    <lineage>
        <taxon>Bacteria</taxon>
        <taxon>Pseudomonadati</taxon>
        <taxon>Pseudomonadota</taxon>
        <taxon>Betaproteobacteria</taxon>
        <taxon>Burkholderiales</taxon>
        <taxon>Burkholderiaceae</taxon>
        <taxon>Paraburkholderia</taxon>
    </lineage>
</organism>
<comment type="caution">
    <text evidence="2">The sequence shown here is derived from an EMBL/GenBank/DDBJ whole genome shotgun (WGS) entry which is preliminary data.</text>
</comment>
<proteinExistence type="predicted"/>
<accession>A0ABX5KBJ0</accession>
<evidence type="ECO:0000313" key="3">
    <source>
        <dbReference type="Proteomes" id="UP000245712"/>
    </source>
</evidence>
<keyword evidence="1" id="KW-0732">Signal</keyword>
<feature type="chain" id="PRO_5046719128" evidence="1">
    <location>
        <begin position="20"/>
        <end position="137"/>
    </location>
</feature>